<reference evidence="1 2" key="1">
    <citation type="journal article" date="2021" name="BMC Genomics">
        <title>Datura genome reveals duplications of psychoactive alkaloid biosynthetic genes and high mutation rate following tissue culture.</title>
        <authorList>
            <person name="Rajewski A."/>
            <person name="Carter-House D."/>
            <person name="Stajich J."/>
            <person name="Litt A."/>
        </authorList>
    </citation>
    <scope>NUCLEOTIDE SEQUENCE [LARGE SCALE GENOMIC DNA]</scope>
    <source>
        <strain evidence="1">AR-01</strain>
    </source>
</reference>
<proteinExistence type="predicted"/>
<gene>
    <name evidence="1" type="primary">NMP1</name>
    <name evidence="1" type="ORF">HAX54_017939</name>
</gene>
<dbReference type="Pfam" id="PF06694">
    <property type="entry name" value="Plant_NMP1"/>
    <property type="match status" value="3"/>
</dbReference>
<accession>A0ABS8S373</accession>
<protein>
    <submittedName>
        <fullName evidence="1">Nuclear matrix protein 1</fullName>
    </submittedName>
</protein>
<name>A0ABS8S373_DATST</name>
<dbReference type="EMBL" id="JACEIK010000220">
    <property type="protein sequence ID" value="MCD7452720.1"/>
    <property type="molecule type" value="Genomic_DNA"/>
</dbReference>
<evidence type="ECO:0000313" key="1">
    <source>
        <dbReference type="EMBL" id="MCD7452720.1"/>
    </source>
</evidence>
<keyword evidence="2" id="KW-1185">Reference proteome</keyword>
<sequence length="387" mass="43386">MAAKQMEEIQKKLATLNYPRANAPAQSLLFADLAEIAKFLGITTTVDPEAIQGAADPSTDHRLYCTWTLEEFSNLNLPATGGHHIVYTVHGVRNASGEDISIICSRKSMYIMMLSIQYKGVRDMQLKVESQGRGSYEDRMEMLRLIVDLVEASMYADNPEWSVDEQVAKDIQLIDAIAEKQAQIFSEECKLFPADVQIQQIVAFMLSKIPQRAHDRVNQGKEWFGCSLASKVSTVICFPIRKFYRLMGNNVSASIYNGFNCFIFCVQLEVMVNSSLTSYNPDEEYVEVEAKLRGHLESFLDTARTFNAIYTKEIRPWTHMMEFLGNLKNLRDSHAAVAVGSSETVAGEPSSVTRIISECETALTLLNRDLAILSASIARERGEDTSF</sequence>
<dbReference type="InterPro" id="IPR029711">
    <property type="entry name" value="Haus7-like"/>
</dbReference>
<dbReference type="InterPro" id="IPR010604">
    <property type="entry name" value="Plant_AUG7"/>
</dbReference>
<comment type="caution">
    <text evidence="1">The sequence shown here is derived from an EMBL/GenBank/DDBJ whole genome shotgun (WGS) entry which is preliminary data.</text>
</comment>
<dbReference type="Proteomes" id="UP000823775">
    <property type="component" value="Unassembled WGS sequence"/>
</dbReference>
<organism evidence="1 2">
    <name type="scientific">Datura stramonium</name>
    <name type="common">Jimsonweed</name>
    <name type="synonym">Common thornapple</name>
    <dbReference type="NCBI Taxonomy" id="4076"/>
    <lineage>
        <taxon>Eukaryota</taxon>
        <taxon>Viridiplantae</taxon>
        <taxon>Streptophyta</taxon>
        <taxon>Embryophyta</taxon>
        <taxon>Tracheophyta</taxon>
        <taxon>Spermatophyta</taxon>
        <taxon>Magnoliopsida</taxon>
        <taxon>eudicotyledons</taxon>
        <taxon>Gunneridae</taxon>
        <taxon>Pentapetalae</taxon>
        <taxon>asterids</taxon>
        <taxon>lamiids</taxon>
        <taxon>Solanales</taxon>
        <taxon>Solanaceae</taxon>
        <taxon>Solanoideae</taxon>
        <taxon>Datureae</taxon>
        <taxon>Datura</taxon>
    </lineage>
</organism>
<evidence type="ECO:0000313" key="2">
    <source>
        <dbReference type="Proteomes" id="UP000823775"/>
    </source>
</evidence>
<dbReference type="PANTHER" id="PTHR14352">
    <property type="entry name" value="HAUS AUGMIN-LIKE COMPLEX SUBUNIT 7"/>
    <property type="match status" value="1"/>
</dbReference>
<dbReference type="PANTHER" id="PTHR14352:SF2">
    <property type="entry name" value="HAUS AUGMIN-LIKE COMPLEX SUBUNIT 7"/>
    <property type="match status" value="1"/>
</dbReference>